<sequence>MVRNLTPLLDEARTEGRAIGSFNVYSYETVRGVLEAGASTGAPVIVAFGERYLAQLDLETVVAMCRAVARVVPADHVIHLDHCKSEDNVYRAMRAGFTSVMFDGSALPFEENLSRTRRVVEVAHALGVSVEAELGSLSAAADSQEGDRDSRQIYTDPGQAALFAGETGVDALAVSIGTVHGSYKGTPKIRVDVLKEIRRSTPVPLVLHGGSGTPPDVLRECIAEGITKINVNTEISASAVQRLRDSLAGQRAPHLSTLSGVVVDSVRGTVEEQIGLFTR</sequence>
<evidence type="ECO:0000256" key="1">
    <source>
        <dbReference type="ARBA" id="ARBA00001947"/>
    </source>
</evidence>
<name>A0ABW2SL47_9ACTO</name>
<keyword evidence="3" id="KW-1185">Reference proteome</keyword>
<dbReference type="PANTHER" id="PTHR30304">
    <property type="entry name" value="D-TAGATOSE-1,6-BISPHOSPHATE ALDOLASE"/>
    <property type="match status" value="1"/>
</dbReference>
<accession>A0ABW2SL47</accession>
<protein>
    <submittedName>
        <fullName evidence="2">Ketose-bisphosphate aldolase</fullName>
    </submittedName>
</protein>
<dbReference type="RefSeq" id="WP_380972788.1">
    <property type="nucleotide sequence ID" value="NZ_JBHTEF010000001.1"/>
</dbReference>
<proteinExistence type="predicted"/>
<dbReference type="PIRSF" id="PIRSF001359">
    <property type="entry name" value="F_bP_aldolase_II"/>
    <property type="match status" value="1"/>
</dbReference>
<dbReference type="InterPro" id="IPR013785">
    <property type="entry name" value="Aldolase_TIM"/>
</dbReference>
<dbReference type="NCBIfam" id="TIGR00167">
    <property type="entry name" value="cbbA"/>
    <property type="match status" value="1"/>
</dbReference>
<dbReference type="Proteomes" id="UP001596527">
    <property type="component" value="Unassembled WGS sequence"/>
</dbReference>
<dbReference type="EMBL" id="JBHTEF010000001">
    <property type="protein sequence ID" value="MFC7580594.1"/>
    <property type="molecule type" value="Genomic_DNA"/>
</dbReference>
<evidence type="ECO:0000313" key="3">
    <source>
        <dbReference type="Proteomes" id="UP001596527"/>
    </source>
</evidence>
<comment type="cofactor">
    <cofactor evidence="1">
        <name>Zn(2+)</name>
        <dbReference type="ChEBI" id="CHEBI:29105"/>
    </cofactor>
</comment>
<reference evidence="3" key="1">
    <citation type="journal article" date="2019" name="Int. J. Syst. Evol. Microbiol.">
        <title>The Global Catalogue of Microorganisms (GCM) 10K type strain sequencing project: providing services to taxonomists for standard genome sequencing and annotation.</title>
        <authorList>
            <consortium name="The Broad Institute Genomics Platform"/>
            <consortium name="The Broad Institute Genome Sequencing Center for Infectious Disease"/>
            <person name="Wu L."/>
            <person name="Ma J."/>
        </authorList>
    </citation>
    <scope>NUCLEOTIDE SEQUENCE [LARGE SCALE GENOMIC DNA]</scope>
    <source>
        <strain evidence="3">CCUG 56698</strain>
    </source>
</reference>
<dbReference type="InterPro" id="IPR050246">
    <property type="entry name" value="Class_II_FBP_aldolase"/>
</dbReference>
<dbReference type="Gene3D" id="3.20.20.70">
    <property type="entry name" value="Aldolase class I"/>
    <property type="match status" value="1"/>
</dbReference>
<evidence type="ECO:0000313" key="2">
    <source>
        <dbReference type="EMBL" id="MFC7580594.1"/>
    </source>
</evidence>
<organism evidence="2 3">
    <name type="scientific">Schaalia naturae</name>
    <dbReference type="NCBI Taxonomy" id="635203"/>
    <lineage>
        <taxon>Bacteria</taxon>
        <taxon>Bacillati</taxon>
        <taxon>Actinomycetota</taxon>
        <taxon>Actinomycetes</taxon>
        <taxon>Actinomycetales</taxon>
        <taxon>Actinomycetaceae</taxon>
        <taxon>Schaalia</taxon>
    </lineage>
</organism>
<comment type="caution">
    <text evidence="2">The sequence shown here is derived from an EMBL/GenBank/DDBJ whole genome shotgun (WGS) entry which is preliminary data.</text>
</comment>
<dbReference type="PANTHER" id="PTHR30304:SF0">
    <property type="entry name" value="D-TAGATOSE-1,6-BISPHOSPHATE ALDOLASE SUBUNIT GATY-RELATED"/>
    <property type="match status" value="1"/>
</dbReference>
<dbReference type="Pfam" id="PF01116">
    <property type="entry name" value="F_bP_aldolase"/>
    <property type="match status" value="1"/>
</dbReference>
<dbReference type="CDD" id="cd00947">
    <property type="entry name" value="TBP_aldolase_IIB"/>
    <property type="match status" value="1"/>
</dbReference>
<dbReference type="SUPFAM" id="SSF51569">
    <property type="entry name" value="Aldolase"/>
    <property type="match status" value="1"/>
</dbReference>
<gene>
    <name evidence="2" type="ORF">ACFQWG_05135</name>
</gene>
<dbReference type="InterPro" id="IPR000771">
    <property type="entry name" value="FBA_II"/>
</dbReference>